<proteinExistence type="predicted"/>
<sequence length="211" mass="22408">MANPDARFGLKPVRHIDGSPWNGATMRCYVSASYATALYIGDPVDIDTTLSQRVAGIKCPTVIRSAFTDGTYVVGVITSFEPNPDNLTQQYRPGSQARYCNVCVDPTVVFQVRDDGGVVLAVVTIGQNAVGIFTHAGSTITGLSGMELDSGTTTAPSADASNTMIIIGAAEDDTNTWDGTVDTRVVWEVMLCNWRFLGPCSPYGQLGVTAT</sequence>
<evidence type="ECO:0000313" key="1">
    <source>
        <dbReference type="EMBL" id="QJA59176.1"/>
    </source>
</evidence>
<reference evidence="1" key="1">
    <citation type="submission" date="2020-03" db="EMBL/GenBank/DDBJ databases">
        <title>The deep terrestrial virosphere.</title>
        <authorList>
            <person name="Holmfeldt K."/>
            <person name="Nilsson E."/>
            <person name="Simone D."/>
            <person name="Lopez-Fernandez M."/>
            <person name="Wu X."/>
            <person name="de Brujin I."/>
            <person name="Lundin D."/>
            <person name="Andersson A."/>
            <person name="Bertilsson S."/>
            <person name="Dopson M."/>
        </authorList>
    </citation>
    <scope>NUCLEOTIDE SEQUENCE</scope>
    <source>
        <strain evidence="1">MM415B01331</strain>
    </source>
</reference>
<accession>A0A6M3INY5</accession>
<protein>
    <submittedName>
        <fullName evidence="1">Putative structural protein</fullName>
    </submittedName>
</protein>
<dbReference type="AlphaFoldDB" id="A0A6M3INY5"/>
<gene>
    <name evidence="1" type="ORF">MM415B01331_0006</name>
</gene>
<name>A0A6M3INY5_9ZZZZ</name>
<dbReference type="EMBL" id="MT141358">
    <property type="protein sequence ID" value="QJA59176.1"/>
    <property type="molecule type" value="Genomic_DNA"/>
</dbReference>
<organism evidence="1">
    <name type="scientific">viral metagenome</name>
    <dbReference type="NCBI Taxonomy" id="1070528"/>
    <lineage>
        <taxon>unclassified sequences</taxon>
        <taxon>metagenomes</taxon>
        <taxon>organismal metagenomes</taxon>
    </lineage>
</organism>